<dbReference type="EMBL" id="GBRH01281024">
    <property type="protein sequence ID" value="JAD16871.1"/>
    <property type="molecule type" value="Transcribed_RNA"/>
</dbReference>
<proteinExistence type="predicted"/>
<protein>
    <submittedName>
        <fullName evidence="1">Uncharacterized protein</fullName>
    </submittedName>
</protein>
<organism evidence="1">
    <name type="scientific">Arundo donax</name>
    <name type="common">Giant reed</name>
    <name type="synonym">Donax arundinaceus</name>
    <dbReference type="NCBI Taxonomy" id="35708"/>
    <lineage>
        <taxon>Eukaryota</taxon>
        <taxon>Viridiplantae</taxon>
        <taxon>Streptophyta</taxon>
        <taxon>Embryophyta</taxon>
        <taxon>Tracheophyta</taxon>
        <taxon>Spermatophyta</taxon>
        <taxon>Magnoliopsida</taxon>
        <taxon>Liliopsida</taxon>
        <taxon>Poales</taxon>
        <taxon>Poaceae</taxon>
        <taxon>PACMAD clade</taxon>
        <taxon>Arundinoideae</taxon>
        <taxon>Arundineae</taxon>
        <taxon>Arundo</taxon>
    </lineage>
</organism>
<name>A0A0A9U3K4_ARUDO</name>
<accession>A0A0A9U3K4</accession>
<evidence type="ECO:0000313" key="1">
    <source>
        <dbReference type="EMBL" id="JAD16871.1"/>
    </source>
</evidence>
<reference evidence="1" key="2">
    <citation type="journal article" date="2015" name="Data Brief">
        <title>Shoot transcriptome of the giant reed, Arundo donax.</title>
        <authorList>
            <person name="Barrero R.A."/>
            <person name="Guerrero F.D."/>
            <person name="Moolhuijzen P."/>
            <person name="Goolsby J.A."/>
            <person name="Tidwell J."/>
            <person name="Bellgard S.E."/>
            <person name="Bellgard M.I."/>
        </authorList>
    </citation>
    <scope>NUCLEOTIDE SEQUENCE</scope>
    <source>
        <tissue evidence="1">Shoot tissue taken approximately 20 cm above the soil surface</tissue>
    </source>
</reference>
<reference evidence="1" key="1">
    <citation type="submission" date="2014-09" db="EMBL/GenBank/DDBJ databases">
        <authorList>
            <person name="Magalhaes I.L.F."/>
            <person name="Oliveira U."/>
            <person name="Santos F.R."/>
            <person name="Vidigal T.H.D.A."/>
            <person name="Brescovit A.D."/>
            <person name="Santos A.J."/>
        </authorList>
    </citation>
    <scope>NUCLEOTIDE SEQUENCE</scope>
    <source>
        <tissue evidence="1">Shoot tissue taken approximately 20 cm above the soil surface</tissue>
    </source>
</reference>
<sequence>MRRRSSNHVTLFSTNPNFPSVELHRLNKHTWTSTIGIWKRDLLTSRTREIRSPATSGWFLIQ</sequence>
<dbReference type="AlphaFoldDB" id="A0A0A9U3K4"/>